<evidence type="ECO:0000259" key="4">
    <source>
        <dbReference type="Pfam" id="PF08386"/>
    </source>
</evidence>
<accession>A0A223SCG6</accession>
<dbReference type="SUPFAM" id="SSF53474">
    <property type="entry name" value="alpha/beta-Hydrolases"/>
    <property type="match status" value="1"/>
</dbReference>
<dbReference type="InterPro" id="IPR029058">
    <property type="entry name" value="AB_hydrolase_fold"/>
</dbReference>
<dbReference type="RefSeq" id="WP_017618515.1">
    <property type="nucleotide sequence ID" value="NZ_ANBG01000167.1"/>
</dbReference>
<feature type="domain" description="Peptidase S33 tripeptidyl aminopeptidase-like C-terminal" evidence="4">
    <location>
        <begin position="409"/>
        <end position="511"/>
    </location>
</feature>
<keyword evidence="6" id="KW-1185">Reference proteome</keyword>
<dbReference type="PROSITE" id="PS51257">
    <property type="entry name" value="PROKAR_LIPOPROTEIN"/>
    <property type="match status" value="1"/>
</dbReference>
<reference evidence="5 6" key="1">
    <citation type="submission" date="2017-08" db="EMBL/GenBank/DDBJ databases">
        <title>The complete genome sequence of Nocardiopsis gilva YIM 90087.</title>
        <authorList>
            <person name="Yin M."/>
            <person name="Tang S."/>
        </authorList>
    </citation>
    <scope>NUCLEOTIDE SEQUENCE [LARGE SCALE GENOMIC DNA]</scope>
    <source>
        <strain evidence="5 6">YIM 90087</strain>
    </source>
</reference>
<evidence type="ECO:0000256" key="3">
    <source>
        <dbReference type="ARBA" id="ARBA00022801"/>
    </source>
</evidence>
<sequence>MIRSGWVGGALALVLVATGCTPTTPAVDGDEGGDSDRLAAFYQQDIDWRECGEGFECGGYEVPLDYDDPGGERLEIAVKRLPASGSDVLGSLVVNPGGPGGSGYEYVDAATGAVSRQVRERFDVVGFDPRGVGRSAPLTCLDSGELDEFIAMDYDSEGDGADPADVSAAGLKELEAENRAFVEGCREQSGDLMLHVGTANVARDMDVLRAVLGDEGLTFLGKSYGTYIGTQYADLFPERVRALVLDGAIDPAMDQLELSVQQAQGFETALRAFVADCLDTTECPLGDEDASVEDGVGKLVGLMEKAGEKPLRNTTGDGREVNRTRAELGVMAALYSESFWPRVRSALADAFEGDGTALLMLGDDLYERADEDSYENSAAALVAVNCSDHPSPRDIGAYEEAVDQAAEEAPVFGPSLTWGALTCAYWPEEAVAEPEPMDAPGAAPILVIGTTRDSATPYEWAERLAKGLESGVLLTREGDGHTGYRKGSLCVDDAVDAYLLEGTPPDDGTVCTE</sequence>
<dbReference type="AlphaFoldDB" id="A0A223SCG6"/>
<comment type="similarity">
    <text evidence="1">Belongs to the peptidase S33 family.</text>
</comment>
<evidence type="ECO:0000313" key="6">
    <source>
        <dbReference type="Proteomes" id="UP000215005"/>
    </source>
</evidence>
<organism evidence="5 6">
    <name type="scientific">Nocardiopsis gilva YIM 90087</name>
    <dbReference type="NCBI Taxonomy" id="1235441"/>
    <lineage>
        <taxon>Bacteria</taxon>
        <taxon>Bacillati</taxon>
        <taxon>Actinomycetota</taxon>
        <taxon>Actinomycetes</taxon>
        <taxon>Streptosporangiales</taxon>
        <taxon>Nocardiopsidaceae</taxon>
        <taxon>Nocardiopsis</taxon>
    </lineage>
</organism>
<dbReference type="InterPro" id="IPR051601">
    <property type="entry name" value="Serine_prot/Carboxylest_S33"/>
</dbReference>
<dbReference type="Pfam" id="PF08386">
    <property type="entry name" value="Abhydrolase_4"/>
    <property type="match status" value="1"/>
</dbReference>
<evidence type="ECO:0000313" key="5">
    <source>
        <dbReference type="EMBL" id="ASU85776.1"/>
    </source>
</evidence>
<dbReference type="InterPro" id="IPR013595">
    <property type="entry name" value="Pept_S33_TAP-like_C"/>
</dbReference>
<keyword evidence="3 5" id="KW-0378">Hydrolase</keyword>
<dbReference type="KEGG" id="ngv:CDO52_25880"/>
<protein>
    <submittedName>
        <fullName evidence="5">Alpha/beta hydrolase</fullName>
    </submittedName>
</protein>
<proteinExistence type="inferred from homology"/>
<evidence type="ECO:0000256" key="2">
    <source>
        <dbReference type="ARBA" id="ARBA00022729"/>
    </source>
</evidence>
<dbReference type="GO" id="GO:0016787">
    <property type="term" value="F:hydrolase activity"/>
    <property type="evidence" value="ECO:0007669"/>
    <property type="project" value="UniProtKB-KW"/>
</dbReference>
<keyword evidence="2" id="KW-0732">Signal</keyword>
<dbReference type="EMBL" id="CP022753">
    <property type="protein sequence ID" value="ASU85776.1"/>
    <property type="molecule type" value="Genomic_DNA"/>
</dbReference>
<dbReference type="PANTHER" id="PTHR43248:SF29">
    <property type="entry name" value="TRIPEPTIDYL AMINOPEPTIDASE"/>
    <property type="match status" value="1"/>
</dbReference>
<name>A0A223SCG6_9ACTN</name>
<dbReference type="PANTHER" id="PTHR43248">
    <property type="entry name" value="2-SUCCINYL-6-HYDROXY-2,4-CYCLOHEXADIENE-1-CARBOXYLATE SYNTHASE"/>
    <property type="match status" value="1"/>
</dbReference>
<dbReference type="Gene3D" id="3.40.50.1820">
    <property type="entry name" value="alpha/beta hydrolase"/>
    <property type="match status" value="1"/>
</dbReference>
<dbReference type="Proteomes" id="UP000215005">
    <property type="component" value="Chromosome"/>
</dbReference>
<gene>
    <name evidence="5" type="ORF">CDO52_25880</name>
</gene>
<evidence type="ECO:0000256" key="1">
    <source>
        <dbReference type="ARBA" id="ARBA00010088"/>
    </source>
</evidence>